<evidence type="ECO:0000256" key="1">
    <source>
        <dbReference type="ARBA" id="ARBA00004651"/>
    </source>
</evidence>
<protein>
    <submittedName>
        <fullName evidence="8">MMPL family transporter</fullName>
    </submittedName>
</protein>
<keyword evidence="4 6" id="KW-1133">Transmembrane helix</keyword>
<feature type="transmembrane region" description="Helical" evidence="6">
    <location>
        <begin position="205"/>
        <end position="224"/>
    </location>
</feature>
<dbReference type="InterPro" id="IPR000731">
    <property type="entry name" value="SSD"/>
</dbReference>
<reference evidence="8 9" key="1">
    <citation type="submission" date="2024-10" db="EMBL/GenBank/DDBJ databases">
        <title>The Natural Products Discovery Center: Release of the First 8490 Sequenced Strains for Exploring Actinobacteria Biosynthetic Diversity.</title>
        <authorList>
            <person name="Kalkreuter E."/>
            <person name="Kautsar S.A."/>
            <person name="Yang D."/>
            <person name="Bader C.D."/>
            <person name="Teijaro C.N."/>
            <person name="Fluegel L."/>
            <person name="Davis C.M."/>
            <person name="Simpson J.R."/>
            <person name="Lauterbach L."/>
            <person name="Steele A.D."/>
            <person name="Gui C."/>
            <person name="Meng S."/>
            <person name="Li G."/>
            <person name="Viehrig K."/>
            <person name="Ye F."/>
            <person name="Su P."/>
            <person name="Kiefer A.F."/>
            <person name="Nichols A."/>
            <person name="Cepeda A.J."/>
            <person name="Yan W."/>
            <person name="Fan B."/>
            <person name="Jiang Y."/>
            <person name="Adhikari A."/>
            <person name="Zheng C.-J."/>
            <person name="Schuster L."/>
            <person name="Cowan T.M."/>
            <person name="Smanski M.J."/>
            <person name="Chevrette M.G."/>
            <person name="De Carvalho L.P.S."/>
            <person name="Shen B."/>
        </authorList>
    </citation>
    <scope>NUCLEOTIDE SEQUENCE [LARGE SCALE GENOMIC DNA]</scope>
    <source>
        <strain evidence="8 9">NPDC004045</strain>
    </source>
</reference>
<feature type="transmembrane region" description="Helical" evidence="6">
    <location>
        <begin position="618"/>
        <end position="638"/>
    </location>
</feature>
<dbReference type="InterPro" id="IPR050545">
    <property type="entry name" value="Mycobact_MmpL"/>
</dbReference>
<feature type="transmembrane region" description="Helical" evidence="6">
    <location>
        <begin position="254"/>
        <end position="275"/>
    </location>
</feature>
<evidence type="ECO:0000256" key="2">
    <source>
        <dbReference type="ARBA" id="ARBA00022475"/>
    </source>
</evidence>
<keyword evidence="9" id="KW-1185">Reference proteome</keyword>
<keyword evidence="2" id="KW-1003">Cell membrane</keyword>
<sequence>MTATPVRDPRATTGPDAPARPNLLGRWGLLMARRRRLVFTVWGLILLAGALAQPQLEQRLRAPDLTVDGSESRVAAALVADRFPALGAEQNVIVFDAATLTAEDPAYRAVVTDALDRARATAGVRVLLSPYDRPDRQISADHRAAYALIGLDGDMPHRSETAKTLQSAFGTASTPQVRAALTGDSAVINDIIAVEKADTTRAEAIGIPVAFALLAVALGALAAAMVPVGTALAAILLCVTVLFGLSLVTSVNPLMLSMATMIGTGVGIDYALIVVSRFREALHRERHAGTSTEDAVAAAVGESAGTAGRTVLASGVIVVIAMCSLALVPVGVFRGVAVSVSAAVLGTLLVATTLLPAVLAALGHRIDRGGLPAWLTVPEGADPAHSRWARWARWVMRRPVLLGVLTVAALAALAWPVTGIRYGNDIGVSQIPGTPSGHAAAVLTDEFGPGLLSPIQVVVGAEPGAGARTGPAVDRIVGEFTGDARVSAIDRIPGRDAVLVSVVPSVPVDSPDSAALVADLRRSAHAVADGAAVTVAVGGTTASFAELTDTITARMPWVIGAVLACSLLLLVAMLRSLALPVKAIAMNVLATGAALGITVAIFQWGWGEQLLGFTSRGFLQSFLPLTVFVILFGLSMDYEVFLIHRIREYWTASATRDDHANTESVAAGTAHTARYITAAAAIMIVVFGSFVTARVTEIKQIGLTLAVAVALDAFVIRLLLVPAFMKLLGRWNWWLPTRRH</sequence>
<organism evidence="8 9">
    <name type="scientific">Nocardia thailandica</name>
    <dbReference type="NCBI Taxonomy" id="257275"/>
    <lineage>
        <taxon>Bacteria</taxon>
        <taxon>Bacillati</taxon>
        <taxon>Actinomycetota</taxon>
        <taxon>Actinomycetes</taxon>
        <taxon>Mycobacteriales</taxon>
        <taxon>Nocardiaceae</taxon>
        <taxon>Nocardia</taxon>
    </lineage>
</organism>
<dbReference type="Pfam" id="PF03176">
    <property type="entry name" value="MMPL"/>
    <property type="match status" value="2"/>
</dbReference>
<feature type="transmembrane region" description="Helical" evidence="6">
    <location>
        <begin position="311"/>
        <end position="332"/>
    </location>
</feature>
<evidence type="ECO:0000313" key="9">
    <source>
        <dbReference type="Proteomes" id="UP001601444"/>
    </source>
</evidence>
<dbReference type="EMBL" id="JBIAMX010000017">
    <property type="protein sequence ID" value="MFF0545896.1"/>
    <property type="molecule type" value="Genomic_DNA"/>
</dbReference>
<comment type="caution">
    <text evidence="8">The sequence shown here is derived from an EMBL/GenBank/DDBJ whole genome shotgun (WGS) entry which is preliminary data.</text>
</comment>
<comment type="subcellular location">
    <subcellularLocation>
        <location evidence="1">Cell membrane</location>
        <topology evidence="1">Multi-pass membrane protein</topology>
    </subcellularLocation>
</comment>
<feature type="transmembrane region" description="Helical" evidence="6">
    <location>
        <begin position="338"/>
        <end position="362"/>
    </location>
</feature>
<accession>A0ABW6PTY9</accession>
<dbReference type="RefSeq" id="WP_387702338.1">
    <property type="nucleotide sequence ID" value="NZ_JBIAMX010000017.1"/>
</dbReference>
<keyword evidence="5 6" id="KW-0472">Membrane</keyword>
<feature type="transmembrane region" description="Helical" evidence="6">
    <location>
        <begin position="400"/>
        <end position="418"/>
    </location>
</feature>
<evidence type="ECO:0000256" key="4">
    <source>
        <dbReference type="ARBA" id="ARBA00022989"/>
    </source>
</evidence>
<feature type="transmembrane region" description="Helical" evidence="6">
    <location>
        <begin position="584"/>
        <end position="606"/>
    </location>
</feature>
<feature type="transmembrane region" description="Helical" evidence="6">
    <location>
        <begin position="557"/>
        <end position="577"/>
    </location>
</feature>
<dbReference type="InterPro" id="IPR004869">
    <property type="entry name" value="MMPL_dom"/>
</dbReference>
<name>A0ABW6PTY9_9NOCA</name>
<dbReference type="SUPFAM" id="SSF82866">
    <property type="entry name" value="Multidrug efflux transporter AcrB transmembrane domain"/>
    <property type="match status" value="2"/>
</dbReference>
<dbReference type="Proteomes" id="UP001601444">
    <property type="component" value="Unassembled WGS sequence"/>
</dbReference>
<feature type="transmembrane region" description="Helical" evidence="6">
    <location>
        <begin position="675"/>
        <end position="695"/>
    </location>
</feature>
<dbReference type="Gene3D" id="1.20.1640.10">
    <property type="entry name" value="Multidrug efflux transporter AcrB transmembrane domain"/>
    <property type="match status" value="2"/>
</dbReference>
<gene>
    <name evidence="8" type="ORF">ACFYTF_23950</name>
</gene>
<dbReference type="PROSITE" id="PS50156">
    <property type="entry name" value="SSD"/>
    <property type="match status" value="1"/>
</dbReference>
<evidence type="ECO:0000313" key="8">
    <source>
        <dbReference type="EMBL" id="MFF0545896.1"/>
    </source>
</evidence>
<feature type="domain" description="SSD" evidence="7">
    <location>
        <begin position="220"/>
        <end position="361"/>
    </location>
</feature>
<evidence type="ECO:0000259" key="7">
    <source>
        <dbReference type="PROSITE" id="PS50156"/>
    </source>
</evidence>
<feature type="transmembrane region" description="Helical" evidence="6">
    <location>
        <begin position="231"/>
        <end position="248"/>
    </location>
</feature>
<keyword evidence="3 6" id="KW-0812">Transmembrane</keyword>
<evidence type="ECO:0000256" key="3">
    <source>
        <dbReference type="ARBA" id="ARBA00022692"/>
    </source>
</evidence>
<evidence type="ECO:0000256" key="5">
    <source>
        <dbReference type="ARBA" id="ARBA00023136"/>
    </source>
</evidence>
<dbReference type="PANTHER" id="PTHR33406">
    <property type="entry name" value="MEMBRANE PROTEIN MJ1562-RELATED"/>
    <property type="match status" value="1"/>
</dbReference>
<dbReference type="PANTHER" id="PTHR33406:SF13">
    <property type="entry name" value="MEMBRANE PROTEIN YDFJ"/>
    <property type="match status" value="1"/>
</dbReference>
<evidence type="ECO:0000256" key="6">
    <source>
        <dbReference type="SAM" id="Phobius"/>
    </source>
</evidence>
<proteinExistence type="predicted"/>